<accession>A0A149PGD6</accession>
<protein>
    <submittedName>
        <fullName evidence="1">Uncharacterized protein</fullName>
    </submittedName>
</protein>
<keyword evidence="2" id="KW-1185">Reference proteome</keyword>
<proteinExistence type="predicted"/>
<comment type="caution">
    <text evidence="1">The sequence shown here is derived from an EMBL/GenBank/DDBJ whole genome shotgun (WGS) entry which is preliminary data.</text>
</comment>
<dbReference type="Proteomes" id="UP000075613">
    <property type="component" value="Unassembled WGS sequence"/>
</dbReference>
<evidence type="ECO:0000313" key="2">
    <source>
        <dbReference type="Proteomes" id="UP000075613"/>
    </source>
</evidence>
<organism evidence="1 2">
    <name type="scientific">Paraburkholderia monticola</name>
    <dbReference type="NCBI Taxonomy" id="1399968"/>
    <lineage>
        <taxon>Bacteria</taxon>
        <taxon>Pseudomonadati</taxon>
        <taxon>Pseudomonadota</taxon>
        <taxon>Betaproteobacteria</taxon>
        <taxon>Burkholderiales</taxon>
        <taxon>Burkholderiaceae</taxon>
        <taxon>Paraburkholderia</taxon>
    </lineage>
</organism>
<dbReference type="STRING" id="1399968.CI15_26890"/>
<reference evidence="1 2" key="1">
    <citation type="journal article" date="2015" name="Int. J. Syst. Evol. Microbiol.">
        <title>Burkholderia monticola sp. nov., isolated from mountain soil.</title>
        <authorList>
            <person name="Baek I."/>
            <person name="Seo B."/>
            <person name="Lee I."/>
            <person name="Yi H."/>
            <person name="Chun J."/>
        </authorList>
    </citation>
    <scope>NUCLEOTIDE SEQUENCE [LARGE SCALE GENOMIC DNA]</scope>
    <source>
        <strain evidence="1 2">JC2948</strain>
    </source>
</reference>
<dbReference type="AlphaFoldDB" id="A0A149PGD6"/>
<dbReference type="EMBL" id="LRBG01000037">
    <property type="protein sequence ID" value="KXU84125.1"/>
    <property type="molecule type" value="Genomic_DNA"/>
</dbReference>
<evidence type="ECO:0000313" key="1">
    <source>
        <dbReference type="EMBL" id="KXU84125.1"/>
    </source>
</evidence>
<sequence length="66" mass="7440">MAPETRLKSGSPDRLAYDMRLIMLRYQRDGAAATAAQVERPTSLLGRQPWSRRDFAKACAAAWTKE</sequence>
<name>A0A149PGD6_9BURK</name>
<gene>
    <name evidence="1" type="ORF">CI15_26890</name>
</gene>